<reference evidence="1" key="1">
    <citation type="submission" date="2021-06" db="EMBL/GenBank/DDBJ databases">
        <authorList>
            <person name="Kallberg Y."/>
            <person name="Tangrot J."/>
            <person name="Rosling A."/>
        </authorList>
    </citation>
    <scope>NUCLEOTIDE SEQUENCE</scope>
    <source>
        <strain evidence="1">AZ414A</strain>
    </source>
</reference>
<protein>
    <submittedName>
        <fullName evidence="1">9124_t:CDS:1</fullName>
    </submittedName>
</protein>
<dbReference type="Proteomes" id="UP000789706">
    <property type="component" value="Unassembled WGS sequence"/>
</dbReference>
<keyword evidence="2" id="KW-1185">Reference proteome</keyword>
<evidence type="ECO:0000313" key="1">
    <source>
        <dbReference type="EMBL" id="CAG8456563.1"/>
    </source>
</evidence>
<gene>
    <name evidence="1" type="ORF">DEBURN_LOCUS2448</name>
</gene>
<name>A0A9N8YZS0_9GLOM</name>
<accession>A0A9N8YZS0</accession>
<dbReference type="EMBL" id="CAJVPK010000133">
    <property type="protein sequence ID" value="CAG8456563.1"/>
    <property type="molecule type" value="Genomic_DNA"/>
</dbReference>
<evidence type="ECO:0000313" key="2">
    <source>
        <dbReference type="Proteomes" id="UP000789706"/>
    </source>
</evidence>
<proteinExistence type="predicted"/>
<comment type="caution">
    <text evidence="1">The sequence shown here is derived from an EMBL/GenBank/DDBJ whole genome shotgun (WGS) entry which is preliminary data.</text>
</comment>
<dbReference type="AlphaFoldDB" id="A0A9N8YZS0"/>
<organism evidence="1 2">
    <name type="scientific">Diversispora eburnea</name>
    <dbReference type="NCBI Taxonomy" id="1213867"/>
    <lineage>
        <taxon>Eukaryota</taxon>
        <taxon>Fungi</taxon>
        <taxon>Fungi incertae sedis</taxon>
        <taxon>Mucoromycota</taxon>
        <taxon>Glomeromycotina</taxon>
        <taxon>Glomeromycetes</taxon>
        <taxon>Diversisporales</taxon>
        <taxon>Diversisporaceae</taxon>
        <taxon>Diversispora</taxon>
    </lineage>
</organism>
<sequence length="97" mass="10939">MDKTIQSRNAISKKKNLLLIDNASSYKLEENEILNRIDTFDAYNDFGTEIPLLNIFNAITWTAEVLETTGIPNDNEIISSILEVPEVEKEINNAISP</sequence>